<feature type="compositionally biased region" description="Basic residues" evidence="1">
    <location>
        <begin position="1"/>
        <end position="21"/>
    </location>
</feature>
<sequence>MSKRTKSHSGSHSAPSKKKKVSGSGYQKGVGKRSGGGPGAMMKFQAHGGPARVIKTKDCVFSGAYAAGVYTPDTQPLQCLTINTTGAVQALNLITSNQGEASRLTNKIALKSIRIRLILNRNTQTNAQYAQPCRLLLVYHRNCNGAYPSVTAGILQEILDTNAFQNGTVTSSLSATQFDNMVILKDETRWAPPVNVASGVGTGTTTTVLDPDHNPGFVDWYVKLKDLETVYSGSASPPVIANIQTGALYLVSIGASAANSAAELVDWRWDTVYVYPYVQDAPGIANSLSCTSDAEGIQCINLISQGTGPATRIGDRIRLQRIRVRGFFWPGGSVNAFPSYVKCALVYEGPTNGGYPLASFIFAEQFNNVGPASNGICTSFQNPNLMEDYVVLKDELRILPPVEDTEATLVTVPATMNSELKVDWDVDVSAMDLDTVYTGTKNPMSIAFVQTGALYLIMYGNQTNANMPWCFAGDTRVYYTDV</sequence>
<accession>A0A9E8Z0L7</accession>
<dbReference type="Proteomes" id="UP001256527">
    <property type="component" value="Segment"/>
</dbReference>
<evidence type="ECO:0000256" key="1">
    <source>
        <dbReference type="SAM" id="MobiDB-lite"/>
    </source>
</evidence>
<proteinExistence type="predicted"/>
<evidence type="ECO:0000313" key="2">
    <source>
        <dbReference type="EMBL" id="WAK78042.1"/>
    </source>
</evidence>
<protein>
    <submittedName>
        <fullName evidence="2">Capsid protein</fullName>
    </submittedName>
</protein>
<reference evidence="2" key="1">
    <citation type="submission" date="2021-12" db="EMBL/GenBank/DDBJ databases">
        <title>Lineage-specific microbe-virus interactions reveal viral roles in promoting carbon loss from peatlands along a natural permafrost thaw gradient.</title>
        <authorList>
            <person name="Trubl G."/>
            <person name="Roux S."/>
            <person name="Borton M.A."/>
            <person name="Varsani A."/>
            <person name="Li Y.-F."/>
            <person name="Sun C."/>
            <person name="Shaffer M."/>
            <person name="Jang H.B."/>
            <person name="Woodcroft B.J."/>
            <person name="Tyson G.W."/>
            <person name="Wrighton K."/>
            <person name="Saleska S."/>
            <person name="Eloe-Fadrosh E.A."/>
            <person name="Sullivan M.B."/>
            <person name="Rich V.I."/>
        </authorList>
    </citation>
    <scope>NUCLEOTIDE SEQUENCE</scope>
</reference>
<name>A0A9E8Z0L7_9VIRU</name>
<dbReference type="Gene3D" id="2.60.120.20">
    <property type="match status" value="2"/>
</dbReference>
<feature type="compositionally biased region" description="Gly residues" evidence="1">
    <location>
        <begin position="26"/>
        <end position="39"/>
    </location>
</feature>
<feature type="region of interest" description="Disordered" evidence="1">
    <location>
        <begin position="1"/>
        <end position="43"/>
    </location>
</feature>
<organism evidence="2">
    <name type="scientific">Miresoil virus 219</name>
    <dbReference type="NCBI Taxonomy" id="2911456"/>
    <lineage>
        <taxon>Viruses</taxon>
        <taxon>Miresoil_virus_gcode6_group</taxon>
    </lineage>
</organism>
<dbReference type="InterPro" id="IPR029053">
    <property type="entry name" value="Viral_coat"/>
</dbReference>
<dbReference type="EMBL" id="OM419066">
    <property type="protein sequence ID" value="WAK78042.1"/>
    <property type="molecule type" value="Genomic_DNA"/>
</dbReference>